<dbReference type="GO" id="GO:0055087">
    <property type="term" value="C:Ski complex"/>
    <property type="evidence" value="ECO:0007669"/>
    <property type="project" value="InterPro"/>
</dbReference>
<evidence type="ECO:0000256" key="1">
    <source>
        <dbReference type="ARBA" id="ARBA00022737"/>
    </source>
</evidence>
<keyword evidence="1" id="KW-0677">Repeat</keyword>
<dbReference type="Gene3D" id="1.25.40.10">
    <property type="entry name" value="Tetratricopeptide repeat domain"/>
    <property type="match status" value="7"/>
</dbReference>
<dbReference type="SMART" id="SM00028">
    <property type="entry name" value="TPR"/>
    <property type="match status" value="16"/>
</dbReference>
<dbReference type="Proteomes" id="UP000736164">
    <property type="component" value="Unassembled WGS sequence"/>
</dbReference>
<name>A0A8J7NSM4_ATRSP</name>
<feature type="repeat" description="TPR" evidence="3">
    <location>
        <begin position="40"/>
        <end position="73"/>
    </location>
</feature>
<evidence type="ECO:0000313" key="5">
    <source>
        <dbReference type="EMBL" id="MBN3316771.1"/>
    </source>
</evidence>
<reference evidence="5" key="1">
    <citation type="journal article" date="2021" name="Cell">
        <title>Tracing the genetic footprints of vertebrate landing in non-teleost ray-finned fishes.</title>
        <authorList>
            <person name="Bi X."/>
            <person name="Wang K."/>
            <person name="Yang L."/>
            <person name="Pan H."/>
            <person name="Jiang H."/>
            <person name="Wei Q."/>
            <person name="Fang M."/>
            <person name="Yu H."/>
            <person name="Zhu C."/>
            <person name="Cai Y."/>
            <person name="He Y."/>
            <person name="Gan X."/>
            <person name="Zeng H."/>
            <person name="Yu D."/>
            <person name="Zhu Y."/>
            <person name="Jiang H."/>
            <person name="Qiu Q."/>
            <person name="Yang H."/>
            <person name="Zhang Y.E."/>
            <person name="Wang W."/>
            <person name="Zhu M."/>
            <person name="He S."/>
            <person name="Zhang G."/>
        </authorList>
    </citation>
    <scope>NUCLEOTIDE SEQUENCE</scope>
    <source>
        <strain evidence="5">Allg_001</strain>
    </source>
</reference>
<dbReference type="EMBL" id="JAAWVO010031353">
    <property type="protein sequence ID" value="MBN3316771.1"/>
    <property type="molecule type" value="Genomic_DNA"/>
</dbReference>
<dbReference type="InterPro" id="IPR016024">
    <property type="entry name" value="ARM-type_fold"/>
</dbReference>
<protein>
    <submittedName>
        <fullName evidence="5">TTC37 protein</fullName>
    </submittedName>
</protein>
<gene>
    <name evidence="5" type="primary">Ttc37</name>
    <name evidence="5" type="ORF">GTO95_0011505</name>
</gene>
<dbReference type="InterPro" id="IPR011990">
    <property type="entry name" value="TPR-like_helical_dom_sf"/>
</dbReference>
<comment type="caution">
    <text evidence="5">The sequence shown here is derived from an EMBL/GenBank/DDBJ whole genome shotgun (WGS) entry which is preliminary data.</text>
</comment>
<feature type="region of interest" description="Disordered" evidence="4">
    <location>
        <begin position="1645"/>
        <end position="1672"/>
    </location>
</feature>
<dbReference type="SUPFAM" id="SSF81901">
    <property type="entry name" value="HCP-like"/>
    <property type="match status" value="1"/>
</dbReference>
<dbReference type="PANTHER" id="PTHR15704:SF7">
    <property type="entry name" value="SUPERKILLER COMPLEX PROTEIN 3"/>
    <property type="match status" value="1"/>
</dbReference>
<accession>A0A8J7NSM4</accession>
<feature type="non-terminal residue" evidence="5">
    <location>
        <position position="1687"/>
    </location>
</feature>
<proteinExistence type="predicted"/>
<feature type="repeat" description="TPR" evidence="3">
    <location>
        <begin position="414"/>
        <end position="447"/>
    </location>
</feature>
<sequence length="1687" mass="185685">MSNKEVKSALKSAREAIKNKEYKEALRHCKAVLKLEKNNYNAWVFIGVAAAELEQPEQAQTAYRKAAELEPEQLLAWQGLASLYEKSNQTDFKAELPKVYQKLLAHYESSDRQKWYEVCRKLVEICRLEKQHLEVARLWHKLVQLKQEEGVGGQELLQLWQQMTQLLAARLQEQDNETQQLLITAFENATSLAEKIQSKEHQKLLTEYIECLSKMPHEETKMKGACESMMSLYPSSTFPLEVLSTHFIQAGVCGEEAVRCFTRLVQLDSDSGPALVGLGISALQEQKYEEAVRNLAQGLKQMRSSTSGWFHLAQAQLKMHRYSDSIVSCNQALRSSGGEEEWGQQLLRLKTEALVRIGGEQSAQEALDTLAQISDADNDPVLLALKGRIYLQKGQIDQALQVAADLLASHPGQAEGHALNGHIRLSQEDYAQAECSFQKAVELSPESGEYFLNLGLLYWRMGEDTRRDKTKAHTCLLKAAKLDARLGPAFRCLGHFYRDVAQDRARARGCYRKAFDLDGGDAEAGAAAVDLLMELGDMESALAILKSVTERAGAGVAKWAWLRRGLYSLKMNQHAQAIADLQAALRADPQDAVCWECLGDAYLNRRSFTAALRAFSKAQELRPQSIYSLYQVAAIKQTLGKCKEATGEYMQIIQRREEYVPALKGLGECYLSMARAAMETFLDARAVDYIELAVEYLFRAAQLRPDLSCLWKLLGDACSAVHAVSPTRARIAVPGLLCGLAAGGQKHTLHKAAILSLGGRCYARALKLMAEAANLWCDLGLNYFRQAQHLLAEEGTESPELLEKSVQCIKKAVMLDSKNHLYWNVLGVVVMSKGFLKQSICWWRNTTLLSLQELRTFLISIKRKVSPVRYLPALFLRGPLRAPMSVSLVPWSQRHFLLALVPITRAAGCHGAAVLRQQRGIAEGHGIENLALAQHCFIKSVNVEANNVVAWTNLGVLYLKKENIELAHEAFKVAQSLEPLYVSCWIGQALIAETVGSYETMDLFRHTTELSTHTEGVKGYAHWVCSTLLDKTNRRSELYRYNIVQMNAISAAQLALCKYTERVQTDAAAFTMLGYLNEHLQLKQQAAQAYQRAVELLQSSAQTEELSFAHRNLGRSLCTTGQYRRAMEAYESTPLTELQDIAGLALACFRSGLLQESVRAYERALSAAGTEKEKAYILTALALLQHRLGNQDSAKTLLFKCSVLKEPCTESLLSLCALGLVSRDATLATAALGELLKHAGPAEAVQERGLLTCALLALQGNSAGVQRQAARAVHSNTPPCWRKSTVQFGCFSIVEAELQGGAAAGGVACHFSMTQGKRALLYSGVNQLASGRHSGEDPSRNALKTIQRAALLCPDDPAVWVALLAACHMENVASCLRGTAPSRTGLEGALLTLVSEKVQRGRGTSYAYACGSVETRAGIGGAGPLSPRESLPLTKARAVCPQALGADPEQPAVFLLLRQVQCEQLLLSRSQLPDSVLEELRTAVLANRSSVPAWHWLAEVYRTQGLLVQAVMSYRQSLQVASQLGLFSGKLASLLHLALLALGPCMAEVSSSEWKDLVQEAIGEALKLASCPLALLLQALLQFSRKMGARETRKLLERVVYTPGYPESITSVASWYLLRHLHAKDDQELMDVSAVWPPVSPPAGLAGSADLPTSAQCSEQEHRPRVGAVSGQAVVRKRDAGNALEKL</sequence>
<feature type="repeat" description="TPR" evidence="3">
    <location>
        <begin position="558"/>
        <end position="591"/>
    </location>
</feature>
<evidence type="ECO:0000256" key="3">
    <source>
        <dbReference type="PROSITE-ProRule" id="PRU00339"/>
    </source>
</evidence>
<organism evidence="5 6">
    <name type="scientific">Atractosteus spatula</name>
    <name type="common">Alligator gar</name>
    <name type="synonym">Lepisosteus spatula</name>
    <dbReference type="NCBI Taxonomy" id="7917"/>
    <lineage>
        <taxon>Eukaryota</taxon>
        <taxon>Metazoa</taxon>
        <taxon>Chordata</taxon>
        <taxon>Craniata</taxon>
        <taxon>Vertebrata</taxon>
        <taxon>Euteleostomi</taxon>
        <taxon>Actinopterygii</taxon>
        <taxon>Neopterygii</taxon>
        <taxon>Holostei</taxon>
        <taxon>Semionotiformes</taxon>
        <taxon>Lepisosteidae</taxon>
        <taxon>Atractosteus</taxon>
    </lineage>
</organism>
<dbReference type="Pfam" id="PF14559">
    <property type="entry name" value="TPR_19"/>
    <property type="match status" value="1"/>
</dbReference>
<dbReference type="SUPFAM" id="SSF48371">
    <property type="entry name" value="ARM repeat"/>
    <property type="match status" value="1"/>
</dbReference>
<dbReference type="FunFam" id="1.25.40.10:FF:000546">
    <property type="entry name" value="Tetratricopeptide repeat domain 37"/>
    <property type="match status" value="1"/>
</dbReference>
<dbReference type="InterPro" id="IPR019734">
    <property type="entry name" value="TPR_rpt"/>
</dbReference>
<feature type="repeat" description="TPR" evidence="3">
    <location>
        <begin position="592"/>
        <end position="625"/>
    </location>
</feature>
<keyword evidence="2 3" id="KW-0802">TPR repeat</keyword>
<dbReference type="InterPro" id="IPR039226">
    <property type="entry name" value="Ski3/TTC37"/>
</dbReference>
<dbReference type="PANTHER" id="PTHR15704">
    <property type="entry name" value="SUPERKILLER 3 PROTEIN-RELATED"/>
    <property type="match status" value="1"/>
</dbReference>
<evidence type="ECO:0000256" key="2">
    <source>
        <dbReference type="ARBA" id="ARBA00022803"/>
    </source>
</evidence>
<dbReference type="GO" id="GO:0006401">
    <property type="term" value="P:RNA catabolic process"/>
    <property type="evidence" value="ECO:0007669"/>
    <property type="project" value="InterPro"/>
</dbReference>
<evidence type="ECO:0000256" key="4">
    <source>
        <dbReference type="SAM" id="MobiDB-lite"/>
    </source>
</evidence>
<feature type="repeat" description="TPR" evidence="3">
    <location>
        <begin position="948"/>
        <end position="981"/>
    </location>
</feature>
<dbReference type="Pfam" id="PF13432">
    <property type="entry name" value="TPR_16"/>
    <property type="match status" value="1"/>
</dbReference>
<evidence type="ECO:0000313" key="6">
    <source>
        <dbReference type="Proteomes" id="UP000736164"/>
    </source>
</evidence>
<dbReference type="PROSITE" id="PS50005">
    <property type="entry name" value="TPR"/>
    <property type="match status" value="5"/>
</dbReference>
<feature type="non-terminal residue" evidence="5">
    <location>
        <position position="1"/>
    </location>
</feature>
<dbReference type="SUPFAM" id="SSF48452">
    <property type="entry name" value="TPR-like"/>
    <property type="match status" value="6"/>
</dbReference>
<keyword evidence="6" id="KW-1185">Reference proteome</keyword>
<dbReference type="Pfam" id="PF13181">
    <property type="entry name" value="TPR_8"/>
    <property type="match status" value="1"/>
</dbReference>